<sequence>MTRIGFIGVGEIASAMVEGLADSEAKADLQIFLSPRNADRAAKLSESIESATVCRSNQDVVDRSDLIVLAVLPQQTDAVLDELDIPAEKTLVSAVAGVSTITLKANLPHSPTIVRVIPLPAVRERKGVTAVYPANDAVEELLNHLGGSVTAADETMFSTLSAVTATMSAHFAFLQTITAWLVARGWDQADADHFIRGQFVGLGTTLAQTTDPIDDLVAAHETPGGLNEMLNNEWMDETNRKSLASALDAVFDRVTGSAGD</sequence>
<dbReference type="GO" id="GO:0055129">
    <property type="term" value="P:L-proline biosynthetic process"/>
    <property type="evidence" value="ECO:0007669"/>
    <property type="project" value="TreeGrafter"/>
</dbReference>
<dbReference type="OrthoDB" id="4425838at2"/>
<evidence type="ECO:0000259" key="3">
    <source>
        <dbReference type="Pfam" id="PF03807"/>
    </source>
</evidence>
<proteinExistence type="inferred from homology"/>
<evidence type="ECO:0000256" key="1">
    <source>
        <dbReference type="ARBA" id="ARBA00005525"/>
    </source>
</evidence>
<dbReference type="InterPro" id="IPR029036">
    <property type="entry name" value="P5CR_dimer"/>
</dbReference>
<feature type="domain" description="Pyrroline-5-carboxylate reductase catalytic N-terminal" evidence="3">
    <location>
        <begin position="3"/>
        <end position="97"/>
    </location>
</feature>
<evidence type="ECO:0000259" key="4">
    <source>
        <dbReference type="Pfam" id="PF14748"/>
    </source>
</evidence>
<comment type="caution">
    <text evidence="5">The sequence shown here is derived from an EMBL/GenBank/DDBJ whole genome shotgun (WGS) entry which is preliminary data.</text>
</comment>
<dbReference type="PANTHER" id="PTHR11645:SF13">
    <property type="entry name" value="PYRROLINE-5-CARBOXYLATE REDUCTASE CATALYTIC N-TERMINAL DOMAIN-CONTAINING PROTEIN"/>
    <property type="match status" value="1"/>
</dbReference>
<comment type="similarity">
    <text evidence="1">Belongs to the pyrroline-5-carboxylate reductase family.</text>
</comment>
<feature type="binding site" evidence="2">
    <location>
        <begin position="70"/>
        <end position="73"/>
    </location>
    <ligand>
        <name>NADP(+)</name>
        <dbReference type="ChEBI" id="CHEBI:58349"/>
    </ligand>
</feature>
<keyword evidence="2" id="KW-0521">NADP</keyword>
<dbReference type="Gene3D" id="3.40.50.720">
    <property type="entry name" value="NAD(P)-binding Rossmann-like Domain"/>
    <property type="match status" value="1"/>
</dbReference>
<evidence type="ECO:0000256" key="2">
    <source>
        <dbReference type="PIRSR" id="PIRSR000193-1"/>
    </source>
</evidence>
<dbReference type="RefSeq" id="WP_039207000.1">
    <property type="nucleotide sequence ID" value="NZ_JBCLTJ010000026.1"/>
</dbReference>
<protein>
    <submittedName>
        <fullName evidence="5">NADP oxidoreductase coenzyme F420-dependent</fullName>
    </submittedName>
</protein>
<dbReference type="SUPFAM" id="SSF51735">
    <property type="entry name" value="NAD(P)-binding Rossmann-fold domains"/>
    <property type="match status" value="1"/>
</dbReference>
<dbReference type="PATRIC" id="fig|1703.6.peg.545"/>
<dbReference type="Pfam" id="PF03807">
    <property type="entry name" value="F420_oxidored"/>
    <property type="match status" value="1"/>
</dbReference>
<keyword evidence="6" id="KW-1185">Reference proteome</keyword>
<accession>A0A0B9A5C5</accession>
<dbReference type="PIRSF" id="PIRSF000193">
    <property type="entry name" value="Pyrrol-5-carb_rd"/>
    <property type="match status" value="1"/>
</dbReference>
<dbReference type="InterPro" id="IPR036291">
    <property type="entry name" value="NAD(P)-bd_dom_sf"/>
</dbReference>
<dbReference type="Pfam" id="PF14748">
    <property type="entry name" value="P5CR_dimer"/>
    <property type="match status" value="1"/>
</dbReference>
<evidence type="ECO:0000313" key="5">
    <source>
        <dbReference type="EMBL" id="KHS53907.1"/>
    </source>
</evidence>
<dbReference type="InterPro" id="IPR028939">
    <property type="entry name" value="P5C_Rdtase_cat_N"/>
</dbReference>
<organism evidence="5 6">
    <name type="scientific">Brevibacterium linens</name>
    <dbReference type="NCBI Taxonomy" id="1703"/>
    <lineage>
        <taxon>Bacteria</taxon>
        <taxon>Bacillati</taxon>
        <taxon>Actinomycetota</taxon>
        <taxon>Actinomycetes</taxon>
        <taxon>Micrococcales</taxon>
        <taxon>Brevibacteriaceae</taxon>
        <taxon>Brevibacterium</taxon>
    </lineage>
</organism>
<gene>
    <name evidence="5" type="ORF">AE0388_0662</name>
</gene>
<evidence type="ECO:0000313" key="6">
    <source>
        <dbReference type="Proteomes" id="UP000031488"/>
    </source>
</evidence>
<dbReference type="PANTHER" id="PTHR11645">
    <property type="entry name" value="PYRROLINE-5-CARBOXYLATE REDUCTASE"/>
    <property type="match status" value="1"/>
</dbReference>
<dbReference type="GO" id="GO:0004735">
    <property type="term" value="F:pyrroline-5-carboxylate reductase activity"/>
    <property type="evidence" value="ECO:0007669"/>
    <property type="project" value="InterPro"/>
</dbReference>
<feature type="domain" description="Pyrroline-5-carboxylate reductase dimerisation" evidence="4">
    <location>
        <begin position="154"/>
        <end position="253"/>
    </location>
</feature>
<name>A0A0B9A5C5_BRELN</name>
<reference evidence="5 6" key="1">
    <citation type="submission" date="2014-11" db="EMBL/GenBank/DDBJ databases">
        <title>Draft Genome Sequence of Brevibacterium linens AE038-8.</title>
        <authorList>
            <person name="Maizel D."/>
            <person name="Utturkar S.M."/>
            <person name="Brown S.D."/>
            <person name="Ferrero M."/>
            <person name="Rosen B.P."/>
        </authorList>
    </citation>
    <scope>NUCLEOTIDE SEQUENCE [LARGE SCALE GENOMIC DNA]</scope>
    <source>
        <strain evidence="5 6">AE038-8</strain>
    </source>
</reference>
<dbReference type="Proteomes" id="UP000031488">
    <property type="component" value="Unassembled WGS sequence"/>
</dbReference>
<dbReference type="InterPro" id="IPR000304">
    <property type="entry name" value="Pyrroline-COOH_reductase"/>
</dbReference>
<dbReference type="AlphaFoldDB" id="A0A0B9A5C5"/>
<feature type="binding site" evidence="2">
    <location>
        <position position="57"/>
    </location>
    <ligand>
        <name>NADPH</name>
        <dbReference type="ChEBI" id="CHEBI:57783"/>
    </ligand>
</feature>
<dbReference type="EMBL" id="JTJZ01000013">
    <property type="protein sequence ID" value="KHS53907.1"/>
    <property type="molecule type" value="Genomic_DNA"/>
</dbReference>